<dbReference type="AlphaFoldDB" id="A0A5J5BJ33"/>
<dbReference type="Proteomes" id="UP000325577">
    <property type="component" value="Linkage Group LG13"/>
</dbReference>
<gene>
    <name evidence="2" type="ORF">F0562_025103</name>
</gene>
<dbReference type="EMBL" id="CM018036">
    <property type="protein sequence ID" value="KAA8541151.1"/>
    <property type="molecule type" value="Genomic_DNA"/>
</dbReference>
<evidence type="ECO:0000313" key="2">
    <source>
        <dbReference type="EMBL" id="KAA8541151.1"/>
    </source>
</evidence>
<evidence type="ECO:0000256" key="1">
    <source>
        <dbReference type="SAM" id="MobiDB-lite"/>
    </source>
</evidence>
<evidence type="ECO:0000313" key="3">
    <source>
        <dbReference type="Proteomes" id="UP000325577"/>
    </source>
</evidence>
<proteinExistence type="predicted"/>
<protein>
    <submittedName>
        <fullName evidence="2">Uncharacterized protein</fullName>
    </submittedName>
</protein>
<reference evidence="2 3" key="1">
    <citation type="submission" date="2019-09" db="EMBL/GenBank/DDBJ databases">
        <title>A chromosome-level genome assembly of the Chinese tupelo Nyssa sinensis.</title>
        <authorList>
            <person name="Yang X."/>
            <person name="Kang M."/>
            <person name="Yang Y."/>
            <person name="Xiong H."/>
            <person name="Wang M."/>
            <person name="Zhang Z."/>
            <person name="Wang Z."/>
            <person name="Wu H."/>
            <person name="Ma T."/>
            <person name="Liu J."/>
            <person name="Xi Z."/>
        </authorList>
    </citation>
    <scope>NUCLEOTIDE SEQUENCE [LARGE SCALE GENOMIC DNA]</scope>
    <source>
        <strain evidence="2">J267</strain>
        <tissue evidence="2">Leaf</tissue>
    </source>
</reference>
<feature type="compositionally biased region" description="Basic and acidic residues" evidence="1">
    <location>
        <begin position="137"/>
        <end position="146"/>
    </location>
</feature>
<organism evidence="2 3">
    <name type="scientific">Nyssa sinensis</name>
    <dbReference type="NCBI Taxonomy" id="561372"/>
    <lineage>
        <taxon>Eukaryota</taxon>
        <taxon>Viridiplantae</taxon>
        <taxon>Streptophyta</taxon>
        <taxon>Embryophyta</taxon>
        <taxon>Tracheophyta</taxon>
        <taxon>Spermatophyta</taxon>
        <taxon>Magnoliopsida</taxon>
        <taxon>eudicotyledons</taxon>
        <taxon>Gunneridae</taxon>
        <taxon>Pentapetalae</taxon>
        <taxon>asterids</taxon>
        <taxon>Cornales</taxon>
        <taxon>Nyssaceae</taxon>
        <taxon>Nyssa</taxon>
    </lineage>
</organism>
<sequence>MTKSLNLPSVMPILRAATVNISSYPSTEQLGLQENQGHVWIVRFNRMPVSTRSQINTNPEQNDSNQHHITRLRADQEETHMGHTLRNPHQGLKEKMKALTLLYEQQKQASAALKNPPSKPEERQFLTHPSVDLLGSGKREEKDPNDPKQCQVMRENTIPNTTVTRTYVLPPPPIEDVKENVAGDRIVGFSCPRKTTVSTTVARKLSMGSYGGASIGA</sequence>
<dbReference type="OrthoDB" id="10557618at2759"/>
<feature type="region of interest" description="Disordered" evidence="1">
    <location>
        <begin position="107"/>
        <end position="150"/>
    </location>
</feature>
<name>A0A5J5BJ33_9ASTE</name>
<accession>A0A5J5BJ33</accession>
<keyword evidence="3" id="KW-1185">Reference proteome</keyword>